<evidence type="ECO:0000313" key="3">
    <source>
        <dbReference type="Proteomes" id="UP000076420"/>
    </source>
</evidence>
<feature type="region of interest" description="Disordered" evidence="1">
    <location>
        <begin position="99"/>
        <end position="134"/>
    </location>
</feature>
<accession>A0A2C9KUR2</accession>
<reference evidence="2" key="1">
    <citation type="submission" date="2020-05" db="UniProtKB">
        <authorList>
            <consortium name="EnsemblMetazoa"/>
        </authorList>
    </citation>
    <scope>IDENTIFICATION</scope>
    <source>
        <strain evidence="2">BB02</strain>
    </source>
</reference>
<feature type="compositionally biased region" description="Basic and acidic residues" evidence="1">
    <location>
        <begin position="355"/>
        <end position="364"/>
    </location>
</feature>
<sequence length="850" mass="95102">MASGQLEQVKSDLKGDKLEASQTDLRSSNNVQTLKVSDRLIQINNSYAIRKLALTSTGETFSRELTFLATSQNVQAEQSIGRQENKTKTCDLIKQARTVGQAGQSTNTKHAPTSGQEYDQIAQTSGQPVSENLNPSDETVAENIITSVTKCTESLNVSHNVSDTCHQPNNFNQLTPPEKCKKLKISDRLKPLSKPARAISKSPDVPASNELCSDLNLPYSNNQASVVQEQIGNASTDMAAKLPYSNNQASVVQEQIGNASTDMAAKLPYSNNQASVVQEQIGNASTDMAAKLRNKILFEGATHDGKSLVNHQNEATHIRSPETNTRLQRDAKEVTSRTQSQLFGPTVNISYFEQSRPDTIENEPKSLYPDPNTINSEYTTSIQSSDLASAQMPNGSQNSQYTNQPVTVELNRSQLSETSFLNQETNTCYQPFDNLRILIPPTFNFGSRRQHQHLEETNSGNQDPDKSKVSRLKDLPSHGLQILKRPNQFSAVISRPTMCPEVDIPRKMSKASTDQDPEVLNNRKHTMKTSHKLNDQFQKSHKKKANKLRVRIDSANIIGMDDMDGLFGDDPVTPPSGRCSPLEEFKFIPIVLEPVNTDANLTFESKLCCGGPFGVRRFEKKEETLWDSQIIDNMILQHTGIWSHNERNIWSSNFNFGDSESILSRPSMYWGQPATWSKTQLNPAAPAFNMYAKSARNKQQSMHNEAQSIQSEVISLPYQRQQPLLPTPELRQVRGTGMGSDIRQMGYQNISGMGLLPRYNPAHNDQFIPQMNHAAYPRYGPAAMPRYSQDVNVSHAQNLAHQYGNSQLQSEDSGTNWVDQNQFRANHIWPGQNQLPPRYQQLRRWPSIED</sequence>
<dbReference type="AlphaFoldDB" id="A0A2C9KUR2"/>
<dbReference type="EnsemblMetazoa" id="BGLB023780-RA">
    <property type="protein sequence ID" value="BGLB023780-PA"/>
    <property type="gene ID" value="BGLB023780"/>
</dbReference>
<feature type="region of interest" description="Disordered" evidence="1">
    <location>
        <begin position="452"/>
        <end position="471"/>
    </location>
</feature>
<organism evidence="2 3">
    <name type="scientific">Biomphalaria glabrata</name>
    <name type="common">Bloodfluke planorb</name>
    <name type="synonym">Freshwater snail</name>
    <dbReference type="NCBI Taxonomy" id="6526"/>
    <lineage>
        <taxon>Eukaryota</taxon>
        <taxon>Metazoa</taxon>
        <taxon>Spiralia</taxon>
        <taxon>Lophotrochozoa</taxon>
        <taxon>Mollusca</taxon>
        <taxon>Gastropoda</taxon>
        <taxon>Heterobranchia</taxon>
        <taxon>Euthyneura</taxon>
        <taxon>Panpulmonata</taxon>
        <taxon>Hygrophila</taxon>
        <taxon>Lymnaeoidea</taxon>
        <taxon>Planorbidae</taxon>
        <taxon>Biomphalaria</taxon>
    </lineage>
</organism>
<dbReference type="KEGG" id="bgt:106078535"/>
<feature type="region of interest" description="Disordered" evidence="1">
    <location>
        <begin position="312"/>
        <end position="340"/>
    </location>
</feature>
<dbReference type="VEuPathDB" id="VectorBase:BGLB023780"/>
<evidence type="ECO:0000256" key="1">
    <source>
        <dbReference type="SAM" id="MobiDB-lite"/>
    </source>
</evidence>
<dbReference type="VEuPathDB" id="VectorBase:BGLAX_028173"/>
<name>A0A2C9KUR2_BIOGL</name>
<feature type="region of interest" description="Disordered" evidence="1">
    <location>
        <begin position="355"/>
        <end position="377"/>
    </location>
</feature>
<protein>
    <submittedName>
        <fullName evidence="2">Uncharacterized protein</fullName>
    </submittedName>
</protein>
<evidence type="ECO:0000313" key="2">
    <source>
        <dbReference type="EnsemblMetazoa" id="BGLB023780-PA"/>
    </source>
</evidence>
<feature type="compositionally biased region" description="Polar residues" evidence="1">
    <location>
        <begin position="101"/>
        <end position="134"/>
    </location>
</feature>
<gene>
    <name evidence="2" type="primary">106078535</name>
</gene>
<proteinExistence type="predicted"/>
<dbReference type="Proteomes" id="UP000076420">
    <property type="component" value="Unassembled WGS sequence"/>
</dbReference>